<protein>
    <submittedName>
        <fullName evidence="3">Uncharacterized protein</fullName>
    </submittedName>
</protein>
<feature type="compositionally biased region" description="Basic and acidic residues" evidence="2">
    <location>
        <begin position="474"/>
        <end position="489"/>
    </location>
</feature>
<feature type="region of interest" description="Disordered" evidence="2">
    <location>
        <begin position="364"/>
        <end position="386"/>
    </location>
</feature>
<feature type="compositionally biased region" description="Polar residues" evidence="2">
    <location>
        <begin position="171"/>
        <end position="181"/>
    </location>
</feature>
<reference evidence="3 4" key="1">
    <citation type="journal article" date="2011" name="Proc. Natl. Acad. Sci. U.S.A.">
        <title>Genome and transcriptome analyses of the mountain pine beetle-fungal symbiont Grosmannia clavigera, a lodgepole pine pathogen.</title>
        <authorList>
            <person name="DiGuistini S."/>
            <person name="Wang Y."/>
            <person name="Liao N.Y."/>
            <person name="Taylor G."/>
            <person name="Tanguay P."/>
            <person name="Feau N."/>
            <person name="Henrissat B."/>
            <person name="Chan S.K."/>
            <person name="Hesse-Orce U."/>
            <person name="Alamouti S.M."/>
            <person name="Tsui C.K.M."/>
            <person name="Docking R.T."/>
            <person name="Levasseur A."/>
            <person name="Haridas S."/>
            <person name="Robertson G."/>
            <person name="Birol I."/>
            <person name="Holt R.A."/>
            <person name="Marra M.A."/>
            <person name="Hamelin R.C."/>
            <person name="Hirst M."/>
            <person name="Jones S.J.M."/>
            <person name="Bohlmann J."/>
            <person name="Breuil C."/>
        </authorList>
    </citation>
    <scope>NUCLEOTIDE SEQUENCE [LARGE SCALE GENOMIC DNA]</scope>
    <source>
        <strain evidence="4">kw1407 / UAMH 11150</strain>
    </source>
</reference>
<gene>
    <name evidence="3" type="ORF">CMQ_1347</name>
</gene>
<feature type="compositionally biased region" description="Low complexity" evidence="2">
    <location>
        <begin position="97"/>
        <end position="136"/>
    </location>
</feature>
<feature type="compositionally biased region" description="Polar residues" evidence="2">
    <location>
        <begin position="536"/>
        <end position="549"/>
    </location>
</feature>
<feature type="region of interest" description="Disordered" evidence="2">
    <location>
        <begin position="461"/>
        <end position="558"/>
    </location>
</feature>
<feature type="compositionally biased region" description="Basic and acidic residues" evidence="2">
    <location>
        <begin position="803"/>
        <end position="813"/>
    </location>
</feature>
<dbReference type="OrthoDB" id="5428925at2759"/>
<dbReference type="Proteomes" id="UP000007796">
    <property type="component" value="Unassembled WGS sequence"/>
</dbReference>
<dbReference type="GeneID" id="25974215"/>
<name>F0XD90_GROCL</name>
<dbReference type="AlphaFoldDB" id="F0XD90"/>
<evidence type="ECO:0000313" key="3">
    <source>
        <dbReference type="EMBL" id="EFX04419.1"/>
    </source>
</evidence>
<feature type="compositionally biased region" description="Low complexity" evidence="2">
    <location>
        <begin position="522"/>
        <end position="534"/>
    </location>
</feature>
<evidence type="ECO:0000313" key="4">
    <source>
        <dbReference type="Proteomes" id="UP000007796"/>
    </source>
</evidence>
<organism evidence="4">
    <name type="scientific">Grosmannia clavigera (strain kw1407 / UAMH 11150)</name>
    <name type="common">Blue stain fungus</name>
    <name type="synonym">Graphiocladiella clavigera</name>
    <dbReference type="NCBI Taxonomy" id="655863"/>
    <lineage>
        <taxon>Eukaryota</taxon>
        <taxon>Fungi</taxon>
        <taxon>Dikarya</taxon>
        <taxon>Ascomycota</taxon>
        <taxon>Pezizomycotina</taxon>
        <taxon>Sordariomycetes</taxon>
        <taxon>Sordariomycetidae</taxon>
        <taxon>Ophiostomatales</taxon>
        <taxon>Ophiostomataceae</taxon>
        <taxon>Leptographium</taxon>
    </lineage>
</organism>
<evidence type="ECO:0000256" key="1">
    <source>
        <dbReference type="SAM" id="Coils"/>
    </source>
</evidence>
<dbReference type="STRING" id="655863.F0XD90"/>
<dbReference type="eggNOG" id="ENOG502T2EZ">
    <property type="taxonomic scope" value="Eukaryota"/>
</dbReference>
<feature type="region of interest" description="Disordered" evidence="2">
    <location>
        <begin position="768"/>
        <end position="849"/>
    </location>
</feature>
<sequence length="849" mass="89809">MNRATMLKPLSSPGVDRPRASRQSVRGRISAPIPMPDPLDLKEQQSVPSESGAVHESCPSPMPKPVQSASFDPESAEVVPVVAAPVENAKSASVPDASGPPATTFPPASASLLPSPLQREAGTSSPASASQLSPASTPQPRPLSKRPPPHAIATSSTLLSDSPPTARGSKRVSSALQQRAPPNNVRYSEASARSENPRISQSRDTGSDIRPQRKKSGFRGAFSKLFSRRKHVDSLPPPSSQASHYDTPPLHRSVRSDPTVLSISKEAEPGRSTSLPLSEYGRALRSHSVGPGAMSIIDSVRTSLHADGPSTVQDDAARSRSSAATATTVTRMRIAQHHLRRGAGGYGSSGDILGGGEWAGLSPRPASVHARATHHPLSSTGLGGGAATSRGNLAGNVDGIVPYRADEIGRAITSDLVGATDLGLRRRSRSLSGLRDLTFGRDRSRRRSDEIRYWRESYDPTLMSPLSDEDADGPETRTGHADDNGIEGRDGDDDDDDIRERDLARRHSGSPSDFLNNGGLSGALLPSLPATPGSPDSPNTAMQPFSFGNLSGLPEMPHTANMNSRLDMLESRMHRVEHVVDQLFHAVAELKEHPRSAHSFANDTVMYTSPSATATAEMRPIYTASTSAKHRFAPAASSRCSSRHSDRSGNSTASFDSDMHQSHLSFGEGRTYIGSLHPPSTAATQVKPVPMPAFPPSVAATVREAASLPALGASIGRGTSPASAAEMAAQLEAERAARQTLEAQVKKLNDRINVLSTTMYAIVRDPAAQQKRSLEPLSSPVSSTGSIRDAVATKLTLPQAMGKLERPSTREDGSSNVDPSGGDSPEQQRKTSRTLSLGQLTLGKSAVRA</sequence>
<keyword evidence="4" id="KW-1185">Reference proteome</keyword>
<feature type="compositionally biased region" description="Polar residues" evidence="2">
    <location>
        <begin position="191"/>
        <end position="204"/>
    </location>
</feature>
<feature type="compositionally biased region" description="Low complexity" evidence="2">
    <location>
        <begin position="154"/>
        <end position="165"/>
    </location>
</feature>
<feature type="region of interest" description="Disordered" evidence="2">
    <location>
        <begin position="89"/>
        <end position="276"/>
    </location>
</feature>
<dbReference type="RefSeq" id="XP_014173901.1">
    <property type="nucleotide sequence ID" value="XM_014318426.1"/>
</dbReference>
<dbReference type="HOGENOM" id="CLU_015357_0_0_1"/>
<proteinExistence type="predicted"/>
<feature type="region of interest" description="Disordered" evidence="2">
    <location>
        <begin position="1"/>
        <end position="75"/>
    </location>
</feature>
<feature type="coiled-coil region" evidence="1">
    <location>
        <begin position="724"/>
        <end position="758"/>
    </location>
</feature>
<keyword evidence="1" id="KW-0175">Coiled coil</keyword>
<accession>F0XD90</accession>
<dbReference type="EMBL" id="GL629765">
    <property type="protein sequence ID" value="EFX04419.1"/>
    <property type="molecule type" value="Genomic_DNA"/>
</dbReference>
<feature type="region of interest" description="Disordered" evidence="2">
    <location>
        <begin position="633"/>
        <end position="661"/>
    </location>
</feature>
<dbReference type="InParanoid" id="F0XD90"/>
<evidence type="ECO:0000256" key="2">
    <source>
        <dbReference type="SAM" id="MobiDB-lite"/>
    </source>
</evidence>